<evidence type="ECO:0000256" key="7">
    <source>
        <dbReference type="SAM" id="Coils"/>
    </source>
</evidence>
<dbReference type="Gene3D" id="3.40.50.300">
    <property type="entry name" value="P-loop containing nucleotide triphosphate hydrolases"/>
    <property type="match status" value="1"/>
</dbReference>
<feature type="coiled-coil region" evidence="7">
    <location>
        <begin position="222"/>
        <end position="253"/>
    </location>
</feature>
<comment type="caution">
    <text evidence="9">The sequence shown here is derived from an EMBL/GenBank/DDBJ whole genome shotgun (WGS) entry which is preliminary data.</text>
</comment>
<accession>A0ABU7DW40</accession>
<keyword evidence="4" id="KW-0547">Nucleotide-binding</keyword>
<dbReference type="InterPro" id="IPR000375">
    <property type="entry name" value="Dynamin_stalk"/>
</dbReference>
<evidence type="ECO:0000256" key="5">
    <source>
        <dbReference type="ARBA" id="ARBA00023134"/>
    </source>
</evidence>
<organism evidence="9 10">
    <name type="scientific">Characodon lateralis</name>
    <dbReference type="NCBI Taxonomy" id="208331"/>
    <lineage>
        <taxon>Eukaryota</taxon>
        <taxon>Metazoa</taxon>
        <taxon>Chordata</taxon>
        <taxon>Craniata</taxon>
        <taxon>Vertebrata</taxon>
        <taxon>Euteleostomi</taxon>
        <taxon>Actinopterygii</taxon>
        <taxon>Neopterygii</taxon>
        <taxon>Teleostei</taxon>
        <taxon>Neoteleostei</taxon>
        <taxon>Acanthomorphata</taxon>
        <taxon>Ovalentaria</taxon>
        <taxon>Atherinomorphae</taxon>
        <taxon>Cyprinodontiformes</taxon>
        <taxon>Goodeidae</taxon>
        <taxon>Characodon</taxon>
    </lineage>
</organism>
<dbReference type="InterPro" id="IPR027417">
    <property type="entry name" value="P-loop_NTPase"/>
</dbReference>
<keyword evidence="3" id="KW-0963">Cytoplasm</keyword>
<dbReference type="InterPro" id="IPR030381">
    <property type="entry name" value="G_DYNAMIN_dom"/>
</dbReference>
<keyword evidence="5" id="KW-0342">GTP-binding</keyword>
<comment type="subcellular location">
    <subcellularLocation>
        <location evidence="1">Cytoplasm</location>
    </subcellularLocation>
</comment>
<dbReference type="InterPro" id="IPR045063">
    <property type="entry name" value="Dynamin_N"/>
</dbReference>
<reference evidence="9 10" key="1">
    <citation type="submission" date="2021-06" db="EMBL/GenBank/DDBJ databases">
        <authorList>
            <person name="Palmer J.M."/>
        </authorList>
    </citation>
    <scope>NUCLEOTIDE SEQUENCE [LARGE SCALE GENOMIC DNA]</scope>
    <source>
        <strain evidence="9 10">CL_MEX2019</strain>
        <tissue evidence="9">Muscle</tissue>
    </source>
</reference>
<evidence type="ECO:0000313" key="10">
    <source>
        <dbReference type="Proteomes" id="UP001352852"/>
    </source>
</evidence>
<feature type="domain" description="Dynamin-type G" evidence="8">
    <location>
        <begin position="1"/>
        <end position="230"/>
    </location>
</feature>
<dbReference type="InterPro" id="IPR022812">
    <property type="entry name" value="Dynamin"/>
</dbReference>
<gene>
    <name evidence="9" type="ORF">CHARACLAT_026927</name>
</gene>
<dbReference type="CDD" id="cd08771">
    <property type="entry name" value="DLP_1"/>
    <property type="match status" value="1"/>
</dbReference>
<proteinExistence type="predicted"/>
<evidence type="ECO:0000259" key="8">
    <source>
        <dbReference type="PROSITE" id="PS51718"/>
    </source>
</evidence>
<protein>
    <recommendedName>
        <fullName evidence="2">Interferon-induced GTP-binding protein Mx</fullName>
    </recommendedName>
    <alternativeName>
        <fullName evidence="6">Interferon-inducible Mx protein</fullName>
    </alternativeName>
</protein>
<dbReference type="PANTHER" id="PTHR11566:SF225">
    <property type="entry name" value="INTERFERON-INDUCED GTP-BINDING PROTEIN MX-RELATED"/>
    <property type="match status" value="1"/>
</dbReference>
<sequence>MKRRKEGQEWYGKIVYQEHEEELEDPATVEKKIREAQDEMAGVGVGISDDLISLEIASPDVPDLTLIDLPGIARVAVKGQPENIGDQIKRLIEKFIRKQETINLVVVPSNVDIATTEALKMAQLVDGEGERTLGILTKPDLVDKGTEETVVEIVHNEVIQLKKGYMIVKCRGQKEITEKVSLTEAIEREKDFFKNHAYFQTLYNEGHATVPKLAEKLTLELVHHIEKSLPRLEEQIEEKLKQTQRDLDRYGNGPPSDEAERLFFLIDKVTAFTQDAISLTTGEELKCREGLNVFSILRREFGRWKAHLEDSGENFNRKIESEVEEYEERYRGRELPGFINYKTFEVMVKEQIRLLEEPAIRKLKDVGDAVKKTFIQLAYESFTGFPNLLKTAKTKIEAIKQQKESAAELMLRTQFKMELLVYSQDKTYSNSLTDSKKEEQENDKHSLSGRSMVFCMDNHATLQELMVHLKSYYNKTLILSTHVATVERKNSLLTGRNLQQNQAQCDIERRWPSATTDRGFERTEQRHKENTEALIQEYFLWEGKVNVNGCSSFSGFI</sequence>
<evidence type="ECO:0000256" key="2">
    <source>
        <dbReference type="ARBA" id="ARBA00015210"/>
    </source>
</evidence>
<evidence type="ECO:0000256" key="6">
    <source>
        <dbReference type="ARBA" id="ARBA00031810"/>
    </source>
</evidence>
<evidence type="ECO:0000313" key="9">
    <source>
        <dbReference type="EMBL" id="MED6278731.1"/>
    </source>
</evidence>
<keyword evidence="10" id="KW-1185">Reference proteome</keyword>
<dbReference type="PANTHER" id="PTHR11566">
    <property type="entry name" value="DYNAMIN"/>
    <property type="match status" value="1"/>
</dbReference>
<dbReference type="SUPFAM" id="SSF52540">
    <property type="entry name" value="P-loop containing nucleoside triphosphate hydrolases"/>
    <property type="match status" value="1"/>
</dbReference>
<dbReference type="SMART" id="SM00053">
    <property type="entry name" value="DYNc"/>
    <property type="match status" value="1"/>
</dbReference>
<dbReference type="Proteomes" id="UP001352852">
    <property type="component" value="Unassembled WGS sequence"/>
</dbReference>
<name>A0ABU7DW40_9TELE</name>
<dbReference type="Pfam" id="PF00350">
    <property type="entry name" value="Dynamin_N"/>
    <property type="match status" value="1"/>
</dbReference>
<evidence type="ECO:0000256" key="4">
    <source>
        <dbReference type="ARBA" id="ARBA00022741"/>
    </source>
</evidence>
<dbReference type="PROSITE" id="PS51718">
    <property type="entry name" value="G_DYNAMIN_2"/>
    <property type="match status" value="1"/>
</dbReference>
<dbReference type="Pfam" id="PF01031">
    <property type="entry name" value="Dynamin_M"/>
    <property type="match status" value="1"/>
</dbReference>
<dbReference type="EMBL" id="JAHUTJ010036110">
    <property type="protein sequence ID" value="MED6278731.1"/>
    <property type="molecule type" value="Genomic_DNA"/>
</dbReference>
<evidence type="ECO:0000256" key="1">
    <source>
        <dbReference type="ARBA" id="ARBA00004496"/>
    </source>
</evidence>
<evidence type="ECO:0000256" key="3">
    <source>
        <dbReference type="ARBA" id="ARBA00022490"/>
    </source>
</evidence>
<dbReference type="PRINTS" id="PR00195">
    <property type="entry name" value="DYNAMIN"/>
</dbReference>
<dbReference type="InterPro" id="IPR001401">
    <property type="entry name" value="Dynamin_GTPase"/>
</dbReference>
<keyword evidence="7" id="KW-0175">Coiled coil</keyword>
<dbReference type="Gene3D" id="1.20.120.1240">
    <property type="entry name" value="Dynamin, middle domain"/>
    <property type="match status" value="1"/>
</dbReference>